<evidence type="ECO:0000313" key="1">
    <source>
        <dbReference type="EMBL" id="RIH66257.1"/>
    </source>
</evidence>
<evidence type="ECO:0000313" key="2">
    <source>
        <dbReference type="Proteomes" id="UP000266441"/>
    </source>
</evidence>
<dbReference type="EMBL" id="QWET01000003">
    <property type="protein sequence ID" value="RIH66257.1"/>
    <property type="molecule type" value="Genomic_DNA"/>
</dbReference>
<name>A0A399D3W6_9BACT</name>
<accession>A0A399D3W6</accession>
<dbReference type="AlphaFoldDB" id="A0A399D3W6"/>
<sequence>MNAKNLNSCFLVYCEKVHFFLSSRYQNVCFILGQLFQFGCLLEKTYGINNSLTKTGLNQ</sequence>
<reference evidence="1 2" key="1">
    <citation type="journal article" date="2015" name="Int. J. Syst. Evol. Microbiol.">
        <title>Mariniphaga sediminis sp. nov., isolated from coastal sediment.</title>
        <authorList>
            <person name="Wang F.Q."/>
            <person name="Shen Q.Y."/>
            <person name="Chen G.J."/>
            <person name="Du Z.J."/>
        </authorList>
    </citation>
    <scope>NUCLEOTIDE SEQUENCE [LARGE SCALE GENOMIC DNA]</scope>
    <source>
        <strain evidence="1 2">SY21</strain>
    </source>
</reference>
<keyword evidence="2" id="KW-1185">Reference proteome</keyword>
<organism evidence="1 2">
    <name type="scientific">Mariniphaga sediminis</name>
    <dbReference type="NCBI Taxonomy" id="1628158"/>
    <lineage>
        <taxon>Bacteria</taxon>
        <taxon>Pseudomonadati</taxon>
        <taxon>Bacteroidota</taxon>
        <taxon>Bacteroidia</taxon>
        <taxon>Marinilabiliales</taxon>
        <taxon>Prolixibacteraceae</taxon>
        <taxon>Mariniphaga</taxon>
    </lineage>
</organism>
<gene>
    <name evidence="1" type="ORF">D1164_04925</name>
</gene>
<proteinExistence type="predicted"/>
<comment type="caution">
    <text evidence="1">The sequence shown here is derived from an EMBL/GenBank/DDBJ whole genome shotgun (WGS) entry which is preliminary data.</text>
</comment>
<protein>
    <submittedName>
        <fullName evidence="1">Uncharacterized protein</fullName>
    </submittedName>
</protein>
<dbReference type="Proteomes" id="UP000266441">
    <property type="component" value="Unassembled WGS sequence"/>
</dbReference>